<sequence length="338" mass="37852">MDQYIVFRNNKRVCLREEDMTGEKLSRIFQVSIRSLYLTDDTNVVCFLEHLVFSAHWTLIQELIMRFMVRQETSASSNTMSPRFSFMRGPAGAVSSTLQQTAHAPPRATVSKIFQRSVLLAEVAGGRLSPSRMVVVRFLECEATLQGIIGKVQDAVGSHDPIVLTDAHGNAILESEGTTGSTYWKQNARKILAVKEQDYEEMQDKKRRKSSGKYDDVAGIGDVTEKVEELVLAAQSLPDVTVAIRELTNLATSQKVILTPSQLLVIKQGFCCVVCMRFIEEPVFTDCCRSIIGCKTCVMQWQMTSEHCAKCRGRTTGTFEVNGLTEVLSVLRPFFEEE</sequence>
<dbReference type="RefSeq" id="XP_028283980.1">
    <property type="nucleotide sequence ID" value="XM_028428179.1"/>
</dbReference>
<name>A0A6P7K3U8_9TELE</name>
<evidence type="ECO:0000256" key="1">
    <source>
        <dbReference type="ARBA" id="ARBA00022723"/>
    </source>
</evidence>
<evidence type="ECO:0000313" key="7">
    <source>
        <dbReference type="RefSeq" id="XP_028283980.1"/>
    </source>
</evidence>
<dbReference type="AlphaFoldDB" id="A0A6P7K3U8"/>
<keyword evidence="1" id="KW-0479">Metal-binding</keyword>
<evidence type="ECO:0000256" key="4">
    <source>
        <dbReference type="PROSITE-ProRule" id="PRU00175"/>
    </source>
</evidence>
<dbReference type="PROSITE" id="PS50089">
    <property type="entry name" value="ZF_RING_2"/>
    <property type="match status" value="1"/>
</dbReference>
<dbReference type="Gene3D" id="3.30.40.10">
    <property type="entry name" value="Zinc/RING finger domain, C3HC4 (zinc finger)"/>
    <property type="match status" value="1"/>
</dbReference>
<evidence type="ECO:0000256" key="2">
    <source>
        <dbReference type="ARBA" id="ARBA00022771"/>
    </source>
</evidence>
<proteinExistence type="predicted"/>
<protein>
    <submittedName>
        <fullName evidence="7">Uncharacterized protein LOC114450189</fullName>
    </submittedName>
</protein>
<reference evidence="7" key="1">
    <citation type="submission" date="2025-08" db="UniProtKB">
        <authorList>
            <consortium name="RefSeq"/>
        </authorList>
    </citation>
    <scope>IDENTIFICATION</scope>
</reference>
<dbReference type="InterPro" id="IPR013083">
    <property type="entry name" value="Znf_RING/FYVE/PHD"/>
</dbReference>
<accession>A0A6P7K3U8</accession>
<keyword evidence="6" id="KW-1185">Reference proteome</keyword>
<keyword evidence="2 4" id="KW-0863">Zinc-finger</keyword>
<evidence type="ECO:0000313" key="6">
    <source>
        <dbReference type="Proteomes" id="UP000515145"/>
    </source>
</evidence>
<organism evidence="6 7">
    <name type="scientific">Parambassis ranga</name>
    <name type="common">Indian glassy fish</name>
    <dbReference type="NCBI Taxonomy" id="210632"/>
    <lineage>
        <taxon>Eukaryota</taxon>
        <taxon>Metazoa</taxon>
        <taxon>Chordata</taxon>
        <taxon>Craniata</taxon>
        <taxon>Vertebrata</taxon>
        <taxon>Euteleostomi</taxon>
        <taxon>Actinopterygii</taxon>
        <taxon>Neopterygii</taxon>
        <taxon>Teleostei</taxon>
        <taxon>Neoteleostei</taxon>
        <taxon>Acanthomorphata</taxon>
        <taxon>Ovalentaria</taxon>
        <taxon>Ambassidae</taxon>
        <taxon>Parambassis</taxon>
    </lineage>
</organism>
<dbReference type="SUPFAM" id="SSF57850">
    <property type="entry name" value="RING/U-box"/>
    <property type="match status" value="1"/>
</dbReference>
<evidence type="ECO:0000256" key="3">
    <source>
        <dbReference type="ARBA" id="ARBA00022833"/>
    </source>
</evidence>
<gene>
    <name evidence="7" type="primary">LOC114450189</name>
</gene>
<dbReference type="InterPro" id="IPR001841">
    <property type="entry name" value="Znf_RING"/>
</dbReference>
<dbReference type="OrthoDB" id="8929563at2759"/>
<dbReference type="GeneID" id="114450189"/>
<dbReference type="InParanoid" id="A0A6P7K3U8"/>
<evidence type="ECO:0000259" key="5">
    <source>
        <dbReference type="PROSITE" id="PS50089"/>
    </source>
</evidence>
<feature type="domain" description="RING-type" evidence="5">
    <location>
        <begin position="272"/>
        <end position="312"/>
    </location>
</feature>
<keyword evidence="3" id="KW-0862">Zinc</keyword>
<dbReference type="Proteomes" id="UP000515145">
    <property type="component" value="Chromosome 17"/>
</dbReference>
<dbReference type="GO" id="GO:0008270">
    <property type="term" value="F:zinc ion binding"/>
    <property type="evidence" value="ECO:0007669"/>
    <property type="project" value="UniProtKB-KW"/>
</dbReference>